<dbReference type="InterPro" id="IPR008146">
    <property type="entry name" value="Gln_synth_cat_dom"/>
</dbReference>
<proteinExistence type="inferred from homology"/>
<organism evidence="5 6">
    <name type="scientific">Hyaloscypha variabilis (strain UAMH 11265 / GT02V1 / F)</name>
    <name type="common">Meliniomyces variabilis</name>
    <dbReference type="NCBI Taxonomy" id="1149755"/>
    <lineage>
        <taxon>Eukaryota</taxon>
        <taxon>Fungi</taxon>
        <taxon>Dikarya</taxon>
        <taxon>Ascomycota</taxon>
        <taxon>Pezizomycotina</taxon>
        <taxon>Leotiomycetes</taxon>
        <taxon>Helotiales</taxon>
        <taxon>Hyaloscyphaceae</taxon>
        <taxon>Hyaloscypha</taxon>
        <taxon>Hyaloscypha variabilis</taxon>
    </lineage>
</organism>
<dbReference type="PANTHER" id="PTHR43785">
    <property type="entry name" value="GAMMA-GLUTAMYLPUTRESCINE SYNTHETASE"/>
    <property type="match status" value="1"/>
</dbReference>
<name>A0A2J6S6M2_HYAVF</name>
<dbReference type="OrthoDB" id="3364440at2759"/>
<evidence type="ECO:0000256" key="1">
    <source>
        <dbReference type="ARBA" id="ARBA00022598"/>
    </source>
</evidence>
<keyword evidence="1" id="KW-0436">Ligase</keyword>
<feature type="domain" description="GS catalytic" evidence="4">
    <location>
        <begin position="134"/>
        <end position="449"/>
    </location>
</feature>
<reference evidence="5 6" key="1">
    <citation type="submission" date="2016-04" db="EMBL/GenBank/DDBJ databases">
        <title>A degradative enzymes factory behind the ericoid mycorrhizal symbiosis.</title>
        <authorList>
            <consortium name="DOE Joint Genome Institute"/>
            <person name="Martino E."/>
            <person name="Morin E."/>
            <person name="Grelet G."/>
            <person name="Kuo A."/>
            <person name="Kohler A."/>
            <person name="Daghino S."/>
            <person name="Barry K."/>
            <person name="Choi C."/>
            <person name="Cichocki N."/>
            <person name="Clum A."/>
            <person name="Copeland A."/>
            <person name="Hainaut M."/>
            <person name="Haridas S."/>
            <person name="Labutti K."/>
            <person name="Lindquist E."/>
            <person name="Lipzen A."/>
            <person name="Khouja H.-R."/>
            <person name="Murat C."/>
            <person name="Ohm R."/>
            <person name="Olson A."/>
            <person name="Spatafora J."/>
            <person name="Veneault-Fourrey C."/>
            <person name="Henrissat B."/>
            <person name="Grigoriev I."/>
            <person name="Martin F."/>
            <person name="Perotto S."/>
        </authorList>
    </citation>
    <scope>NUCLEOTIDE SEQUENCE [LARGE SCALE GENOMIC DNA]</scope>
    <source>
        <strain evidence="5 6">F</strain>
    </source>
</reference>
<sequence length="449" mass="50643">MGEVPELKMSTLSLRNGVANSTALETFLAINPSIEFVRFQWLDYSNVMACRITAKKFALSLATKHEPITTPSPILTGLLVTSDFMIEDFDIGEDEIWPDWSSLKVCHYHPGHAQVMCFVYEGGEKNGKGFRRCPRSRLQEITDAAKKDHDIDFLVGVEIEFCIFDNSKGIPEQLVMAPNAFSAASLNTKYTVIIEEMVHSITKAGIDVRQWHTEGAPGIWEISLEPLAPLQAEDSLIYCEETIKNIARRHGLGATLYPKPFEKLTGIGLHHHLSISQKNQEDAFLAGFLEHWKSLAAFFMPNYDSNIRNYPGEWVTWSERNKSATIRKVRPGHWELRSIDGTAQPYLTMLAILTAGLLGLSKGKQLTMKDHKKIAMMGFEEKEIEEFGIKDKMPTSLKEALGNLKSDEELKEALGPEIIDRYLKVKGKEEEAFGKMILSERRAMSMVVF</sequence>
<gene>
    <name evidence="5" type="ORF">L207DRAFT_507299</name>
</gene>
<comment type="similarity">
    <text evidence="2 3">Belongs to the glutamine synthetase family.</text>
</comment>
<evidence type="ECO:0000313" key="5">
    <source>
        <dbReference type="EMBL" id="PMD46386.1"/>
    </source>
</evidence>
<evidence type="ECO:0000313" key="6">
    <source>
        <dbReference type="Proteomes" id="UP000235786"/>
    </source>
</evidence>
<evidence type="ECO:0000256" key="2">
    <source>
        <dbReference type="PROSITE-ProRule" id="PRU01331"/>
    </source>
</evidence>
<protein>
    <submittedName>
        <fullName evidence="5">Glutamine synthetase/guanido kinase</fullName>
    </submittedName>
</protein>
<dbReference type="InterPro" id="IPR014746">
    <property type="entry name" value="Gln_synth/guanido_kin_cat_dom"/>
</dbReference>
<dbReference type="AlphaFoldDB" id="A0A2J6S6M2"/>
<dbReference type="Gene3D" id="3.30.590.10">
    <property type="entry name" value="Glutamine synthetase/guanido kinase, catalytic domain"/>
    <property type="match status" value="1"/>
</dbReference>
<accession>A0A2J6S6M2</accession>
<dbReference type="Pfam" id="PF00120">
    <property type="entry name" value="Gln-synt_C"/>
    <property type="match status" value="1"/>
</dbReference>
<dbReference type="GO" id="GO:0016301">
    <property type="term" value="F:kinase activity"/>
    <property type="evidence" value="ECO:0007669"/>
    <property type="project" value="UniProtKB-KW"/>
</dbReference>
<dbReference type="STRING" id="1149755.A0A2J6S6M2"/>
<dbReference type="Proteomes" id="UP000235786">
    <property type="component" value="Unassembled WGS sequence"/>
</dbReference>
<dbReference type="PANTHER" id="PTHR43785:SF2">
    <property type="entry name" value="TYPE-1 GLUTAMINE SYNTHETASE 1"/>
    <property type="match status" value="1"/>
</dbReference>
<dbReference type="EMBL" id="KZ613939">
    <property type="protein sequence ID" value="PMD46386.1"/>
    <property type="molecule type" value="Genomic_DNA"/>
</dbReference>
<dbReference type="PROSITE" id="PS51987">
    <property type="entry name" value="GS_CATALYTIC"/>
    <property type="match status" value="1"/>
</dbReference>
<keyword evidence="5" id="KW-0418">Kinase</keyword>
<dbReference type="GO" id="GO:0004356">
    <property type="term" value="F:glutamine synthetase activity"/>
    <property type="evidence" value="ECO:0007669"/>
    <property type="project" value="InterPro"/>
</dbReference>
<keyword evidence="6" id="KW-1185">Reference proteome</keyword>
<keyword evidence="5" id="KW-0808">Transferase</keyword>
<evidence type="ECO:0000256" key="3">
    <source>
        <dbReference type="RuleBase" id="RU000384"/>
    </source>
</evidence>
<dbReference type="SMART" id="SM01230">
    <property type="entry name" value="Gln-synt_C"/>
    <property type="match status" value="1"/>
</dbReference>
<dbReference type="SUPFAM" id="SSF55931">
    <property type="entry name" value="Glutamine synthetase/guanido kinase"/>
    <property type="match status" value="1"/>
</dbReference>
<evidence type="ECO:0000259" key="4">
    <source>
        <dbReference type="PROSITE" id="PS51987"/>
    </source>
</evidence>